<comment type="catalytic activity">
    <reaction evidence="7 8 9">
        <text>(S)-4-amino-5-oxopentanoate + tRNA(Glu) + NADP(+) = L-glutamyl-tRNA(Glu) + NADPH + H(+)</text>
        <dbReference type="Rhea" id="RHEA:12344"/>
        <dbReference type="Rhea" id="RHEA-COMP:9663"/>
        <dbReference type="Rhea" id="RHEA-COMP:9680"/>
        <dbReference type="ChEBI" id="CHEBI:15378"/>
        <dbReference type="ChEBI" id="CHEBI:57501"/>
        <dbReference type="ChEBI" id="CHEBI:57783"/>
        <dbReference type="ChEBI" id="CHEBI:58349"/>
        <dbReference type="ChEBI" id="CHEBI:78442"/>
        <dbReference type="ChEBI" id="CHEBI:78520"/>
        <dbReference type="EC" id="1.2.1.70"/>
    </reaction>
</comment>
<evidence type="ECO:0000313" key="13">
    <source>
        <dbReference type="EMBL" id="MDN5216404.1"/>
    </source>
</evidence>
<gene>
    <name evidence="8 13" type="primary">hemA</name>
    <name evidence="13" type="ORF">QQ020_30330</name>
</gene>
<dbReference type="GO" id="GO:0008883">
    <property type="term" value="F:glutamyl-tRNA reductase activity"/>
    <property type="evidence" value="ECO:0007669"/>
    <property type="project" value="UniProtKB-EC"/>
</dbReference>
<dbReference type="InterPro" id="IPR036343">
    <property type="entry name" value="GluRdtase_N_sf"/>
</dbReference>
<comment type="domain">
    <text evidence="8">Possesses an unusual extended V-shaped dimeric structure with each monomer consisting of three distinct domains arranged along a curved 'spinal' alpha-helix. The N-terminal catalytic domain specifically recognizes the glutamate moiety of the substrate. The second domain is the NADPH-binding domain, and the third C-terminal domain is responsible for dimerization.</text>
</comment>
<comment type="miscellaneous">
    <text evidence="8">During catalysis, the active site Cys acts as a nucleophile attacking the alpha-carbonyl group of tRNA-bound glutamate with the formation of a thioester intermediate between enzyme and glutamate, and the concomitant release of tRNA(Glu). The thioester intermediate is finally reduced by direct hydride transfer from NADPH, to form the product GSA.</text>
</comment>
<evidence type="ECO:0000256" key="4">
    <source>
        <dbReference type="ARBA" id="ARBA00022857"/>
    </source>
</evidence>
<evidence type="ECO:0000259" key="11">
    <source>
        <dbReference type="Pfam" id="PF01488"/>
    </source>
</evidence>
<dbReference type="EMBL" id="JAUJEB010000009">
    <property type="protein sequence ID" value="MDN5216404.1"/>
    <property type="molecule type" value="Genomic_DNA"/>
</dbReference>
<feature type="binding site" evidence="8">
    <location>
        <begin position="116"/>
        <end position="118"/>
    </location>
    <ligand>
        <name>substrate</name>
    </ligand>
</feature>
<evidence type="ECO:0000259" key="12">
    <source>
        <dbReference type="Pfam" id="PF05201"/>
    </source>
</evidence>
<feature type="binding site" evidence="8">
    <location>
        <begin position="51"/>
        <end position="54"/>
    </location>
    <ligand>
        <name>substrate</name>
    </ligand>
</feature>
<dbReference type="RefSeq" id="WP_346761743.1">
    <property type="nucleotide sequence ID" value="NZ_JAUJEB010000009.1"/>
</dbReference>
<evidence type="ECO:0000256" key="1">
    <source>
        <dbReference type="ARBA" id="ARBA00005059"/>
    </source>
</evidence>
<accession>A0ABT8LF42</accession>
<dbReference type="EC" id="1.2.1.70" evidence="3 8"/>
<dbReference type="SUPFAM" id="SSF51735">
    <property type="entry name" value="NAD(P)-binding Rossmann-fold domains"/>
    <property type="match status" value="1"/>
</dbReference>
<proteinExistence type="inferred from homology"/>
<comment type="caution">
    <text evidence="13">The sequence shown here is derived from an EMBL/GenBank/DDBJ whole genome shotgun (WGS) entry which is preliminary data.</text>
</comment>
<dbReference type="SUPFAM" id="SSF69742">
    <property type="entry name" value="Glutamyl tRNA-reductase catalytic, N-terminal domain"/>
    <property type="match status" value="1"/>
</dbReference>
<dbReference type="PANTHER" id="PTHR43013">
    <property type="entry name" value="GLUTAMYL-TRNA REDUCTASE"/>
    <property type="match status" value="1"/>
</dbReference>
<dbReference type="PANTHER" id="PTHR43013:SF1">
    <property type="entry name" value="GLUTAMYL-TRNA REDUCTASE"/>
    <property type="match status" value="1"/>
</dbReference>
<dbReference type="Proteomes" id="UP001172083">
    <property type="component" value="Unassembled WGS sequence"/>
</dbReference>
<name>A0ABT8LF42_9BACT</name>
<evidence type="ECO:0000256" key="3">
    <source>
        <dbReference type="ARBA" id="ARBA00012970"/>
    </source>
</evidence>
<dbReference type="InterPro" id="IPR000343">
    <property type="entry name" value="4pyrrol_synth_GluRdtase"/>
</dbReference>
<dbReference type="InterPro" id="IPR036291">
    <property type="entry name" value="NAD(P)-bd_dom_sf"/>
</dbReference>
<reference evidence="13" key="1">
    <citation type="submission" date="2023-06" db="EMBL/GenBank/DDBJ databases">
        <title>Genomic of Agaribacillus aureum.</title>
        <authorList>
            <person name="Wang G."/>
        </authorList>
    </citation>
    <scope>NUCLEOTIDE SEQUENCE</scope>
    <source>
        <strain evidence="13">BMA12</strain>
    </source>
</reference>
<evidence type="ECO:0000256" key="6">
    <source>
        <dbReference type="ARBA" id="ARBA00023244"/>
    </source>
</evidence>
<comment type="pathway">
    <text evidence="1 8 9">Porphyrin-containing compound metabolism; protoporphyrin-IX biosynthesis; 5-aminolevulinate from L-glutamyl-tRNA(Glu): step 1/2.</text>
</comment>
<evidence type="ECO:0000256" key="7">
    <source>
        <dbReference type="ARBA" id="ARBA00047464"/>
    </source>
</evidence>
<dbReference type="Gene3D" id="3.30.460.30">
    <property type="entry name" value="Glutamyl-tRNA reductase, N-terminal domain"/>
    <property type="match status" value="1"/>
</dbReference>
<dbReference type="Pfam" id="PF00745">
    <property type="entry name" value="GlutR_dimer"/>
    <property type="match status" value="1"/>
</dbReference>
<sequence length="424" mass="47439">MQNNFRAVTISHKTAPIEIRELMALGNDQISHLLSYFKEFGNISEALILSTCNRTEVYYQSGENKSAEIIRLIGMENDVDNIGQYEKYFIDLDDHHQTVQHLFNVAIGLEAQVVGDLQISNQVKRAYQSSADAGLAGPFLHRLMHTIFFTNKKVIQETSFRDGAASVSYVTAEMVKDLGAEIINPTVLVLGLGEIGEDVCRNLMDAGFEHIYITNRTAHKAEKLAAECGFGTIPFNEAVSKLNQADVIISSIAKEEPFITAQMVENLNILGYKYFFDLSVPRSIEDEVDNVAGALLYNIDDIKSKANAALEKRIKAIPRVKEIIKESIAEFSTWSNEMVVSPTINKLKGALEEIRKEEIARFLKGTDLKQAKMVEKLTKSMMQKIIKLPVLQLKAACKRGEAETLIDVLNDLFDLEKSASNKER</sequence>
<feature type="binding site" evidence="8">
    <location>
        <begin position="191"/>
        <end position="196"/>
    </location>
    <ligand>
        <name>NADP(+)</name>
        <dbReference type="ChEBI" id="CHEBI:58349"/>
    </ligand>
</feature>
<keyword evidence="6 8" id="KW-0627">Porphyrin biosynthesis</keyword>
<dbReference type="Pfam" id="PF01488">
    <property type="entry name" value="Shikimate_DH"/>
    <property type="match status" value="1"/>
</dbReference>
<evidence type="ECO:0000256" key="2">
    <source>
        <dbReference type="ARBA" id="ARBA00005916"/>
    </source>
</evidence>
<comment type="similarity">
    <text evidence="2 8 9">Belongs to the glutamyl-tRNA reductase family.</text>
</comment>
<comment type="subunit">
    <text evidence="8">Homodimer.</text>
</comment>
<feature type="active site" description="Nucleophile" evidence="8">
    <location>
        <position position="52"/>
    </location>
</feature>
<evidence type="ECO:0000259" key="10">
    <source>
        <dbReference type="Pfam" id="PF00745"/>
    </source>
</evidence>
<dbReference type="CDD" id="cd05213">
    <property type="entry name" value="NAD_bind_Glutamyl_tRNA_reduct"/>
    <property type="match status" value="1"/>
</dbReference>
<comment type="function">
    <text evidence="8">Catalyzes the NADPH-dependent reduction of glutamyl-tRNA(Glu) to glutamate 1-semialdehyde (GSA).</text>
</comment>
<dbReference type="Gene3D" id="3.40.50.720">
    <property type="entry name" value="NAD(P)-binding Rossmann-like Domain"/>
    <property type="match status" value="1"/>
</dbReference>
<feature type="binding site" evidence="8">
    <location>
        <position position="122"/>
    </location>
    <ligand>
        <name>substrate</name>
    </ligand>
</feature>
<organism evidence="13 14">
    <name type="scientific">Agaribacillus aureus</name>
    <dbReference type="NCBI Taxonomy" id="3051825"/>
    <lineage>
        <taxon>Bacteria</taxon>
        <taxon>Pseudomonadati</taxon>
        <taxon>Bacteroidota</taxon>
        <taxon>Cytophagia</taxon>
        <taxon>Cytophagales</taxon>
        <taxon>Splendidivirgaceae</taxon>
        <taxon>Agaribacillus</taxon>
    </lineage>
</organism>
<feature type="site" description="Important for activity" evidence="8">
    <location>
        <position position="101"/>
    </location>
</feature>
<dbReference type="InterPro" id="IPR015896">
    <property type="entry name" value="4pyrrol_synth_GluRdtase_dimer"/>
</dbReference>
<dbReference type="HAMAP" id="MF_00087">
    <property type="entry name" value="Glu_tRNA_reductase"/>
    <property type="match status" value="1"/>
</dbReference>
<feature type="domain" description="Quinate/shikimate 5-dehydrogenase/glutamyl-tRNA reductase" evidence="11">
    <location>
        <begin position="181"/>
        <end position="304"/>
    </location>
</feature>
<evidence type="ECO:0000256" key="5">
    <source>
        <dbReference type="ARBA" id="ARBA00023002"/>
    </source>
</evidence>
<dbReference type="PIRSF" id="PIRSF000445">
    <property type="entry name" value="4pyrrol_synth_GluRdtase"/>
    <property type="match status" value="1"/>
</dbReference>
<keyword evidence="5 8" id="KW-0560">Oxidoreductase</keyword>
<dbReference type="SUPFAM" id="SSF69075">
    <property type="entry name" value="Glutamyl tRNA-reductase dimerization domain"/>
    <property type="match status" value="1"/>
</dbReference>
<feature type="domain" description="Tetrapyrrole biosynthesis glutamyl-tRNA reductase dimerisation" evidence="10">
    <location>
        <begin position="320"/>
        <end position="415"/>
    </location>
</feature>
<dbReference type="InterPro" id="IPR036453">
    <property type="entry name" value="GluRdtase_dimer_dom_sf"/>
</dbReference>
<keyword evidence="4 8" id="KW-0521">NADP</keyword>
<evidence type="ECO:0000313" key="14">
    <source>
        <dbReference type="Proteomes" id="UP001172083"/>
    </source>
</evidence>
<keyword evidence="14" id="KW-1185">Reference proteome</keyword>
<evidence type="ECO:0000256" key="9">
    <source>
        <dbReference type="RuleBase" id="RU000584"/>
    </source>
</evidence>
<dbReference type="InterPro" id="IPR006151">
    <property type="entry name" value="Shikm_DH/Glu-tRNA_Rdtase"/>
</dbReference>
<feature type="domain" description="Glutamyl-tRNA reductase N-terminal" evidence="12">
    <location>
        <begin position="8"/>
        <end position="158"/>
    </location>
</feature>
<evidence type="ECO:0000256" key="8">
    <source>
        <dbReference type="HAMAP-Rule" id="MF_00087"/>
    </source>
</evidence>
<dbReference type="Pfam" id="PF05201">
    <property type="entry name" value="GlutR_N"/>
    <property type="match status" value="1"/>
</dbReference>
<comment type="caution">
    <text evidence="8">Lacks conserved residue(s) required for the propagation of feature annotation.</text>
</comment>
<protein>
    <recommendedName>
        <fullName evidence="3 8">Glutamyl-tRNA reductase</fullName>
        <shortName evidence="8">GluTR</shortName>
        <ecNumber evidence="3 8">1.2.1.70</ecNumber>
    </recommendedName>
</protein>
<dbReference type="NCBIfam" id="TIGR01035">
    <property type="entry name" value="hemA"/>
    <property type="match status" value="1"/>
</dbReference>
<dbReference type="InterPro" id="IPR015895">
    <property type="entry name" value="4pyrrol_synth_GluRdtase_N"/>
</dbReference>